<keyword evidence="5 7" id="KW-0949">S-adenosyl-L-methionine</keyword>
<evidence type="ECO:0000256" key="4">
    <source>
        <dbReference type="ARBA" id="ARBA00022679"/>
    </source>
</evidence>
<organism evidence="10 11">
    <name type="scientific">Sphingobacterium corticibacterium</name>
    <dbReference type="NCBI Taxonomy" id="2484746"/>
    <lineage>
        <taxon>Bacteria</taxon>
        <taxon>Pseudomonadati</taxon>
        <taxon>Bacteroidota</taxon>
        <taxon>Sphingobacteriia</taxon>
        <taxon>Sphingobacteriales</taxon>
        <taxon>Sphingobacteriaceae</taxon>
        <taxon>Sphingobacterium</taxon>
    </lineage>
</organism>
<comment type="catalytic activity">
    <reaction evidence="7">
        <text>adenosine(1518)/adenosine(1519) in 16S rRNA + 4 S-adenosyl-L-methionine = N(6)-dimethyladenosine(1518)/N(6)-dimethyladenosine(1519) in 16S rRNA + 4 S-adenosyl-L-homocysteine + 4 H(+)</text>
        <dbReference type="Rhea" id="RHEA:19609"/>
        <dbReference type="Rhea" id="RHEA-COMP:10232"/>
        <dbReference type="Rhea" id="RHEA-COMP:10233"/>
        <dbReference type="ChEBI" id="CHEBI:15378"/>
        <dbReference type="ChEBI" id="CHEBI:57856"/>
        <dbReference type="ChEBI" id="CHEBI:59789"/>
        <dbReference type="ChEBI" id="CHEBI:74411"/>
        <dbReference type="ChEBI" id="CHEBI:74493"/>
        <dbReference type="EC" id="2.1.1.182"/>
    </reaction>
</comment>
<sequence length="264" mass="30151">MSTVRAKKHLGQHFLNDKHAAQKIVEALEPALGFKQVLEVGPGMGVLSDFLLQKDAYETWLIDVDDESITFLADKYPQLDNRLIHGDFLTLDFGHFFGDKMAVIGNFPYNISSQILFKILEERGRVVQMVGMFQKEVAERCVAKPGNKEYGILSVFLQAYYDVQYLFTVKAGAFNPPPKVLSGVMKMTRNDRKTLDCDEKLFWRVVKAAFNQRRKTLRNALSAVVPKDRMSDNPLYELRAERLSVEDFVALTNEITNAIHQNDR</sequence>
<dbReference type="EC" id="2.1.1.182" evidence="7"/>
<name>A0A4Q6XEC5_9SPHI</name>
<dbReference type="Proteomes" id="UP000292855">
    <property type="component" value="Unassembled WGS sequence"/>
</dbReference>
<dbReference type="EMBL" id="SGIT01000005">
    <property type="protein sequence ID" value="RZF58161.1"/>
    <property type="molecule type" value="Genomic_DNA"/>
</dbReference>
<dbReference type="OrthoDB" id="9814755at2"/>
<feature type="binding site" evidence="7 8">
    <location>
        <position position="13"/>
    </location>
    <ligand>
        <name>S-adenosyl-L-methionine</name>
        <dbReference type="ChEBI" id="CHEBI:59789"/>
    </ligand>
</feature>
<proteinExistence type="inferred from homology"/>
<accession>A0A4Q6XEC5</accession>
<evidence type="ECO:0000313" key="10">
    <source>
        <dbReference type="EMBL" id="RZF58161.1"/>
    </source>
</evidence>
<feature type="binding site" evidence="8">
    <location>
        <position position="63"/>
    </location>
    <ligand>
        <name>S-adenosyl-L-methionine</name>
        <dbReference type="ChEBI" id="CHEBI:59789"/>
    </ligand>
</feature>
<keyword evidence="11" id="KW-1185">Reference proteome</keyword>
<keyword evidence="4 7" id="KW-0808">Transferase</keyword>
<dbReference type="GO" id="GO:0052908">
    <property type="term" value="F:16S rRNA (adenine(1518)-N(6)/adenine(1519)-N(6))-dimethyltransferase activity"/>
    <property type="evidence" value="ECO:0007669"/>
    <property type="project" value="UniProtKB-EC"/>
</dbReference>
<evidence type="ECO:0000256" key="7">
    <source>
        <dbReference type="HAMAP-Rule" id="MF_00607"/>
    </source>
</evidence>
<dbReference type="InterPro" id="IPR001737">
    <property type="entry name" value="KsgA/Erm"/>
</dbReference>
<feature type="domain" description="Ribosomal RNA adenine methylase transferase N-terminal" evidence="9">
    <location>
        <begin position="20"/>
        <end position="191"/>
    </location>
</feature>
<comment type="subcellular location">
    <subcellularLocation>
        <location evidence="7">Cytoplasm</location>
    </subcellularLocation>
</comment>
<evidence type="ECO:0000256" key="3">
    <source>
        <dbReference type="ARBA" id="ARBA00022603"/>
    </source>
</evidence>
<dbReference type="Gene3D" id="3.40.50.150">
    <property type="entry name" value="Vaccinia Virus protein VP39"/>
    <property type="match status" value="1"/>
</dbReference>
<dbReference type="PROSITE" id="PS51689">
    <property type="entry name" value="SAM_RNA_A_N6_MT"/>
    <property type="match status" value="1"/>
</dbReference>
<feature type="binding site" evidence="7 8">
    <location>
        <position position="15"/>
    </location>
    <ligand>
        <name>S-adenosyl-L-methionine</name>
        <dbReference type="ChEBI" id="CHEBI:59789"/>
    </ligand>
</feature>
<protein>
    <recommendedName>
        <fullName evidence="7">Ribosomal RNA small subunit methyltransferase A</fullName>
        <ecNumber evidence="7">2.1.1.182</ecNumber>
    </recommendedName>
    <alternativeName>
        <fullName evidence="7">16S rRNA (adenine(1518)-N(6)/adenine(1519)-N(6))-dimethyltransferase</fullName>
    </alternativeName>
    <alternativeName>
        <fullName evidence="7">16S rRNA dimethyladenosine transferase</fullName>
    </alternativeName>
    <alternativeName>
        <fullName evidence="7">16S rRNA dimethylase</fullName>
    </alternativeName>
    <alternativeName>
        <fullName evidence="7">S-adenosylmethionine-6-N', N'-adenosyl(rRNA) dimethyltransferase</fullName>
    </alternativeName>
</protein>
<dbReference type="InterPro" id="IPR023165">
    <property type="entry name" value="rRNA_Ade_diMease-like_C"/>
</dbReference>
<comment type="caution">
    <text evidence="7">Lacks conserved residue(s) required for the propagation of feature annotation.</text>
</comment>
<dbReference type="SUPFAM" id="SSF53335">
    <property type="entry name" value="S-adenosyl-L-methionine-dependent methyltransferases"/>
    <property type="match status" value="1"/>
</dbReference>
<evidence type="ECO:0000256" key="8">
    <source>
        <dbReference type="PROSITE-ProRule" id="PRU01026"/>
    </source>
</evidence>
<feature type="binding site" evidence="7 8">
    <location>
        <position position="106"/>
    </location>
    <ligand>
        <name>S-adenosyl-L-methionine</name>
        <dbReference type="ChEBI" id="CHEBI:59789"/>
    </ligand>
</feature>
<evidence type="ECO:0000256" key="2">
    <source>
        <dbReference type="ARBA" id="ARBA00022552"/>
    </source>
</evidence>
<dbReference type="GO" id="GO:0003723">
    <property type="term" value="F:RNA binding"/>
    <property type="evidence" value="ECO:0007669"/>
    <property type="project" value="UniProtKB-UniRule"/>
</dbReference>
<dbReference type="InterPro" id="IPR011530">
    <property type="entry name" value="rRNA_adenine_dimethylase"/>
</dbReference>
<comment type="function">
    <text evidence="7">Specifically dimethylates two adjacent adenosines (A1518 and A1519) in the loop of a conserved hairpin near the 3'-end of 16S rRNA in the 30S particle. May play a critical role in biogenesis of 30S subunits.</text>
</comment>
<dbReference type="FunFam" id="1.10.8.100:FF:000001">
    <property type="entry name" value="Ribosomal RNA small subunit methyltransferase A"/>
    <property type="match status" value="1"/>
</dbReference>
<dbReference type="InterPro" id="IPR020598">
    <property type="entry name" value="rRNA_Ade_methylase_Trfase_N"/>
</dbReference>
<comment type="similarity">
    <text evidence="7">Belongs to the class I-like SAM-binding methyltransferase superfamily. rRNA adenine N(6)-methyltransferase family. RsmA subfamily.</text>
</comment>
<keyword evidence="2 7" id="KW-0698">rRNA processing</keyword>
<dbReference type="NCBIfam" id="TIGR00755">
    <property type="entry name" value="ksgA"/>
    <property type="match status" value="1"/>
</dbReference>
<evidence type="ECO:0000259" key="9">
    <source>
        <dbReference type="SMART" id="SM00650"/>
    </source>
</evidence>
<dbReference type="SMART" id="SM00650">
    <property type="entry name" value="rADc"/>
    <property type="match status" value="1"/>
</dbReference>
<dbReference type="Gene3D" id="1.10.8.100">
    <property type="entry name" value="Ribosomal RNA adenine dimethylase-like, domain 2"/>
    <property type="match status" value="1"/>
</dbReference>
<feature type="binding site" evidence="7 8">
    <location>
        <position position="41"/>
    </location>
    <ligand>
        <name>S-adenosyl-L-methionine</name>
        <dbReference type="ChEBI" id="CHEBI:59789"/>
    </ligand>
</feature>
<dbReference type="AlphaFoldDB" id="A0A4Q6XEC5"/>
<keyword evidence="1 7" id="KW-0963">Cytoplasm</keyword>
<dbReference type="InterPro" id="IPR029063">
    <property type="entry name" value="SAM-dependent_MTases_sf"/>
</dbReference>
<gene>
    <name evidence="7 10" type="primary">rsmA</name>
    <name evidence="7" type="synonym">ksgA</name>
    <name evidence="10" type="ORF">EWE74_19100</name>
</gene>
<dbReference type="PANTHER" id="PTHR11727:SF7">
    <property type="entry name" value="DIMETHYLADENOSINE TRANSFERASE-RELATED"/>
    <property type="match status" value="1"/>
</dbReference>
<feature type="binding site" evidence="7 8">
    <location>
        <position position="87"/>
    </location>
    <ligand>
        <name>S-adenosyl-L-methionine</name>
        <dbReference type="ChEBI" id="CHEBI:59789"/>
    </ligand>
</feature>
<dbReference type="GO" id="GO:0005829">
    <property type="term" value="C:cytosol"/>
    <property type="evidence" value="ECO:0007669"/>
    <property type="project" value="TreeGrafter"/>
</dbReference>
<evidence type="ECO:0000256" key="1">
    <source>
        <dbReference type="ARBA" id="ARBA00022490"/>
    </source>
</evidence>
<evidence type="ECO:0000256" key="5">
    <source>
        <dbReference type="ARBA" id="ARBA00022691"/>
    </source>
</evidence>
<reference evidence="10 11" key="1">
    <citation type="submission" date="2019-02" db="EMBL/GenBank/DDBJ databases">
        <authorList>
            <person name="Li Y."/>
        </authorList>
    </citation>
    <scope>NUCLEOTIDE SEQUENCE [LARGE SCALE GENOMIC DNA]</scope>
    <source>
        <strain evidence="10 11">30C10-4-7</strain>
    </source>
</reference>
<dbReference type="Pfam" id="PF00398">
    <property type="entry name" value="RrnaAD"/>
    <property type="match status" value="1"/>
</dbReference>
<dbReference type="CDD" id="cd02440">
    <property type="entry name" value="AdoMet_MTases"/>
    <property type="match status" value="1"/>
</dbReference>
<dbReference type="RefSeq" id="WP_130143263.1">
    <property type="nucleotide sequence ID" value="NZ_SGIT01000005.1"/>
</dbReference>
<keyword evidence="6 7" id="KW-0694">RNA-binding</keyword>
<evidence type="ECO:0000313" key="11">
    <source>
        <dbReference type="Proteomes" id="UP000292855"/>
    </source>
</evidence>
<dbReference type="HAMAP" id="MF_00607">
    <property type="entry name" value="16SrRNA_methyltr_A"/>
    <property type="match status" value="1"/>
</dbReference>
<evidence type="ECO:0000256" key="6">
    <source>
        <dbReference type="ARBA" id="ARBA00022884"/>
    </source>
</evidence>
<comment type="caution">
    <text evidence="10">The sequence shown here is derived from an EMBL/GenBank/DDBJ whole genome shotgun (WGS) entry which is preliminary data.</text>
</comment>
<dbReference type="PANTHER" id="PTHR11727">
    <property type="entry name" value="DIMETHYLADENOSINE TRANSFERASE"/>
    <property type="match status" value="1"/>
</dbReference>
<keyword evidence="3 7" id="KW-0489">Methyltransferase</keyword>